<dbReference type="EMBL" id="GL871096">
    <property type="protein sequence ID" value="EGC34472.1"/>
    <property type="molecule type" value="Genomic_DNA"/>
</dbReference>
<organism evidence="1 2">
    <name type="scientific">Dictyostelium purpureum</name>
    <name type="common">Slime mold</name>
    <dbReference type="NCBI Taxonomy" id="5786"/>
    <lineage>
        <taxon>Eukaryota</taxon>
        <taxon>Amoebozoa</taxon>
        <taxon>Evosea</taxon>
        <taxon>Eumycetozoa</taxon>
        <taxon>Dictyostelia</taxon>
        <taxon>Dictyosteliales</taxon>
        <taxon>Dictyosteliaceae</taxon>
        <taxon>Dictyostelium</taxon>
    </lineage>
</organism>
<sequence length="248" mass="29250">MSQNIYDNETFFKSYSLLPRSIKGYEFSYEWPYIKSLLPEIKNKKILDLGCGYGWFCREAVKMGCKKIYGFDISKRMLKRAKELEKLEPQIDISKIVDDDDNYLKFDFALGVFIFHYIKNIEDLFQKIFKSLNNGGSLVFSVEHPIYMASKYPGYGWTPLNKGNEEELVWPVSHYSYEGERTRTWLGVEGIKKQHRTIGTYINLLIKVGFTIDHVNEWSPNDNQIREFQLLSRERERPIILIIKAIKK</sequence>
<reference evidence="2" key="1">
    <citation type="journal article" date="2011" name="Genome Biol.">
        <title>Comparative genomics of the social amoebae Dictyostelium discoideum and Dictyostelium purpureum.</title>
        <authorList>
            <consortium name="US DOE Joint Genome Institute (JGI-PGF)"/>
            <person name="Sucgang R."/>
            <person name="Kuo A."/>
            <person name="Tian X."/>
            <person name="Salerno W."/>
            <person name="Parikh A."/>
            <person name="Feasley C.L."/>
            <person name="Dalin E."/>
            <person name="Tu H."/>
            <person name="Huang E."/>
            <person name="Barry K."/>
            <person name="Lindquist E."/>
            <person name="Shapiro H."/>
            <person name="Bruce D."/>
            <person name="Schmutz J."/>
            <person name="Salamov A."/>
            <person name="Fey P."/>
            <person name="Gaudet P."/>
            <person name="Anjard C."/>
            <person name="Babu M.M."/>
            <person name="Basu S."/>
            <person name="Bushmanova Y."/>
            <person name="van der Wel H."/>
            <person name="Katoh-Kurasawa M."/>
            <person name="Dinh C."/>
            <person name="Coutinho P.M."/>
            <person name="Saito T."/>
            <person name="Elias M."/>
            <person name="Schaap P."/>
            <person name="Kay R.R."/>
            <person name="Henrissat B."/>
            <person name="Eichinger L."/>
            <person name="Rivero F."/>
            <person name="Putnam N.H."/>
            <person name="West C.M."/>
            <person name="Loomis W.F."/>
            <person name="Chisholm R.L."/>
            <person name="Shaulsky G."/>
            <person name="Strassmann J.E."/>
            <person name="Queller D.C."/>
            <person name="Kuspa A."/>
            <person name="Grigoriev I.V."/>
        </authorList>
    </citation>
    <scope>NUCLEOTIDE SEQUENCE [LARGE SCALE GENOMIC DNA]</scope>
    <source>
        <strain evidence="2">QSDP1</strain>
    </source>
</reference>
<dbReference type="PANTHER" id="PTHR43861">
    <property type="entry name" value="TRANS-ACONITATE 2-METHYLTRANSFERASE-RELATED"/>
    <property type="match status" value="1"/>
</dbReference>
<evidence type="ECO:0008006" key="3">
    <source>
        <dbReference type="Google" id="ProtNLM"/>
    </source>
</evidence>
<dbReference type="InterPro" id="IPR029063">
    <property type="entry name" value="SAM-dependent_MTases_sf"/>
</dbReference>
<dbReference type="STRING" id="5786.F0ZNK3"/>
<dbReference type="PANTHER" id="PTHR43861:SF1">
    <property type="entry name" value="TRANS-ACONITATE 2-METHYLTRANSFERASE"/>
    <property type="match status" value="1"/>
</dbReference>
<dbReference type="Pfam" id="PF13489">
    <property type="entry name" value="Methyltransf_23"/>
    <property type="match status" value="1"/>
</dbReference>
<keyword evidence="2" id="KW-1185">Reference proteome</keyword>
<accession>F0ZNK3</accession>
<proteinExistence type="predicted"/>
<evidence type="ECO:0000313" key="2">
    <source>
        <dbReference type="Proteomes" id="UP000001064"/>
    </source>
</evidence>
<dbReference type="VEuPathDB" id="AmoebaDB:DICPUDRAFT_34985"/>
<dbReference type="KEGG" id="dpp:DICPUDRAFT_34985"/>
<gene>
    <name evidence="1" type="ORF">DICPUDRAFT_34985</name>
</gene>
<dbReference type="OrthoDB" id="16596at2759"/>
<dbReference type="OMA" id="WPVSHYS"/>
<dbReference type="InParanoid" id="F0ZNK3"/>
<protein>
    <recommendedName>
        <fullName evidence="3">Methyltransferase type 11 domain-containing protein</fullName>
    </recommendedName>
</protein>
<dbReference type="RefSeq" id="XP_003289007.1">
    <property type="nucleotide sequence ID" value="XM_003288959.1"/>
</dbReference>
<dbReference type="GO" id="GO:0008168">
    <property type="term" value="F:methyltransferase activity"/>
    <property type="evidence" value="ECO:0000318"/>
    <property type="project" value="GO_Central"/>
</dbReference>
<dbReference type="Gene3D" id="3.40.50.150">
    <property type="entry name" value="Vaccinia Virus protein VP39"/>
    <property type="match status" value="1"/>
</dbReference>
<dbReference type="Proteomes" id="UP000001064">
    <property type="component" value="Unassembled WGS sequence"/>
</dbReference>
<dbReference type="GeneID" id="10499752"/>
<dbReference type="AlphaFoldDB" id="F0ZNK3"/>
<evidence type="ECO:0000313" key="1">
    <source>
        <dbReference type="EMBL" id="EGC34472.1"/>
    </source>
</evidence>
<dbReference type="SUPFAM" id="SSF53335">
    <property type="entry name" value="S-adenosyl-L-methionine-dependent methyltransferases"/>
    <property type="match status" value="1"/>
</dbReference>
<dbReference type="CDD" id="cd02440">
    <property type="entry name" value="AdoMet_MTases"/>
    <property type="match status" value="1"/>
</dbReference>
<name>F0ZNK3_DICPU</name>